<gene>
    <name evidence="1" type="ORF">KM1_335420</name>
</gene>
<dbReference type="Proteomes" id="UP000030780">
    <property type="component" value="Unassembled WGS sequence"/>
</dbReference>
<name>M7WE64_ENTHI</name>
<dbReference type="VEuPathDB" id="AmoebaDB:KM1_335420"/>
<protein>
    <submittedName>
        <fullName evidence="1">Uncharacterized protein</fullName>
    </submittedName>
</protein>
<evidence type="ECO:0000313" key="1">
    <source>
        <dbReference type="EMBL" id="EMS16211.1"/>
    </source>
</evidence>
<reference evidence="1 2" key="1">
    <citation type="submission" date="2013-01" db="EMBL/GenBank/DDBJ databases">
        <authorList>
            <person name="Inman J."/>
            <person name="Zafar N."/>
            <person name="Lorenzi H."/>
            <person name="Caler E."/>
        </authorList>
    </citation>
    <scope>NUCLEOTIDE SEQUENCE [LARGE SCALE GENOMIC DNA]</scope>
    <source>
        <strain evidence="1 2">HM-3:IMSS</strain>
    </source>
</reference>
<dbReference type="AlphaFoldDB" id="M7WE64"/>
<accession>M7WE64</accession>
<organism evidence="1 2">
    <name type="scientific">Entamoeba histolytica HM-3:IMSS</name>
    <dbReference type="NCBI Taxonomy" id="885315"/>
    <lineage>
        <taxon>Eukaryota</taxon>
        <taxon>Amoebozoa</taxon>
        <taxon>Evosea</taxon>
        <taxon>Archamoebae</taxon>
        <taxon>Mastigamoebida</taxon>
        <taxon>Entamoebidae</taxon>
        <taxon>Entamoeba</taxon>
    </lineage>
</organism>
<sequence length="51" mass="5681">MSLVSHTTLTTLNKEDTLNNTTYNINMTIDNPAILTTTNGRARELAKKKCI</sequence>
<evidence type="ECO:0000313" key="2">
    <source>
        <dbReference type="Proteomes" id="UP000030780"/>
    </source>
</evidence>
<proteinExistence type="predicted"/>
<dbReference type="EMBL" id="KB637479">
    <property type="protein sequence ID" value="EMS16211.1"/>
    <property type="molecule type" value="Genomic_DNA"/>
</dbReference>